<evidence type="ECO:0000259" key="4">
    <source>
        <dbReference type="PROSITE" id="PS51635"/>
    </source>
</evidence>
<dbReference type="PANTHER" id="PTHR14226:SF29">
    <property type="entry name" value="NEUROPATHY TARGET ESTERASE SWS"/>
    <property type="match status" value="1"/>
</dbReference>
<organism evidence="5">
    <name type="scientific">mine drainage metagenome</name>
    <dbReference type="NCBI Taxonomy" id="410659"/>
    <lineage>
        <taxon>unclassified sequences</taxon>
        <taxon>metagenomes</taxon>
        <taxon>ecological metagenomes</taxon>
    </lineage>
</organism>
<dbReference type="InterPro" id="IPR050301">
    <property type="entry name" value="NTE"/>
</dbReference>
<reference evidence="5" key="1">
    <citation type="submission" date="2009-10" db="EMBL/GenBank/DDBJ databases">
        <title>Diversity of trophic interactions inside an arsenic-rich microbial ecosystem.</title>
        <authorList>
            <person name="Bertin P.N."/>
            <person name="Heinrich-Salmeron A."/>
            <person name="Pelletier E."/>
            <person name="Goulhen-Chollet F."/>
            <person name="Arsene-Ploetze F."/>
            <person name="Gallien S."/>
            <person name="Calteau A."/>
            <person name="Vallenet D."/>
            <person name="Casiot C."/>
            <person name="Chane-Woon-Ming B."/>
            <person name="Giloteaux L."/>
            <person name="Barakat M."/>
            <person name="Bonnefoy V."/>
            <person name="Bruneel O."/>
            <person name="Chandler M."/>
            <person name="Cleiss J."/>
            <person name="Duran R."/>
            <person name="Elbaz-Poulichet F."/>
            <person name="Fonknechten N."/>
            <person name="Lauga B."/>
            <person name="Mornico D."/>
            <person name="Ortet P."/>
            <person name="Schaeffer C."/>
            <person name="Siguier P."/>
            <person name="Alexander Thil Smith A."/>
            <person name="Van Dorsselaer A."/>
            <person name="Weissenbach J."/>
            <person name="Medigue C."/>
            <person name="Le Paslier D."/>
        </authorList>
    </citation>
    <scope>NUCLEOTIDE SEQUENCE</scope>
</reference>
<dbReference type="InterPro" id="IPR016035">
    <property type="entry name" value="Acyl_Trfase/lysoPLipase"/>
</dbReference>
<dbReference type="InterPro" id="IPR002641">
    <property type="entry name" value="PNPLA_dom"/>
</dbReference>
<proteinExistence type="predicted"/>
<comment type="caution">
    <text evidence="5">The sequence shown here is derived from an EMBL/GenBank/DDBJ whole genome shotgun (WGS) entry which is preliminary data.</text>
</comment>
<keyword evidence="3" id="KW-0443">Lipid metabolism</keyword>
<dbReference type="SUPFAM" id="SSF52151">
    <property type="entry name" value="FabD/lysophospholipase-like"/>
    <property type="match status" value="1"/>
</dbReference>
<evidence type="ECO:0000256" key="3">
    <source>
        <dbReference type="ARBA" id="ARBA00023098"/>
    </source>
</evidence>
<keyword evidence="2" id="KW-0442">Lipid degradation</keyword>
<dbReference type="PROSITE" id="PS51635">
    <property type="entry name" value="PNPLA"/>
    <property type="match status" value="1"/>
</dbReference>
<evidence type="ECO:0000256" key="2">
    <source>
        <dbReference type="ARBA" id="ARBA00022963"/>
    </source>
</evidence>
<dbReference type="Pfam" id="PF01734">
    <property type="entry name" value="Patatin"/>
    <property type="match status" value="1"/>
</dbReference>
<dbReference type="GO" id="GO:0016787">
    <property type="term" value="F:hydrolase activity"/>
    <property type="evidence" value="ECO:0007669"/>
    <property type="project" value="UniProtKB-KW"/>
</dbReference>
<gene>
    <name evidence="5" type="ORF">CARN4_1601</name>
</gene>
<dbReference type="PANTHER" id="PTHR14226">
    <property type="entry name" value="NEUROPATHY TARGET ESTERASE/SWISS CHEESE D.MELANOGASTER"/>
    <property type="match status" value="1"/>
</dbReference>
<dbReference type="GO" id="GO:0016042">
    <property type="term" value="P:lipid catabolic process"/>
    <property type="evidence" value="ECO:0007669"/>
    <property type="project" value="UniProtKB-KW"/>
</dbReference>
<dbReference type="EMBL" id="CABO01000061">
    <property type="protein sequence ID" value="CBI03435.1"/>
    <property type="molecule type" value="Genomic_DNA"/>
</dbReference>
<feature type="domain" description="PNPLA" evidence="4">
    <location>
        <begin position="38"/>
        <end position="267"/>
    </location>
</feature>
<evidence type="ECO:0000313" key="5">
    <source>
        <dbReference type="EMBL" id="CBI03435.1"/>
    </source>
</evidence>
<evidence type="ECO:0000256" key="1">
    <source>
        <dbReference type="ARBA" id="ARBA00022801"/>
    </source>
</evidence>
<dbReference type="Gene3D" id="3.40.1090.10">
    <property type="entry name" value="Cytosolic phospholipase A2 catalytic domain"/>
    <property type="match status" value="2"/>
</dbReference>
<name>E6Q8A9_9ZZZZ</name>
<accession>E6Q8A9</accession>
<protein>
    <recommendedName>
        <fullName evidence="4">PNPLA domain-containing protein</fullName>
    </recommendedName>
</protein>
<dbReference type="AlphaFoldDB" id="E6Q8A9"/>
<keyword evidence="1" id="KW-0378">Hydrolase</keyword>
<sequence>MRRTAFLSSVLGLGGALAVPTTAAALPEEEDARASAALVLSGGGARGAYEAGVVEALRRRAGIGDGEPLPPYRAVFGSSIGAINAWFVATGRYSELATLWGTIAAARVIRPKPRFAKIPEVTAGVLNRFIEALRLGIGLATDVTGIADGGVVERWLARHIDPSSPILISYAALATNLTYRRGELFYRLARGASTQERSTTLDRLRVAMGSPISVRPLTPDITVRALFASAALPVVFDPVALPRVDGSGEDHFIDGGVISNVPLAAARAVAKSVDIVFVDPEQTEPFLANSAVDVGLGVIETMQTRILDIDLRNAFFESLGKQAYRALPKPQRSTGNERIFQYILDVTMASIRPEQPLDVDIAGFNLQQPIDEAYRLGLADGAKGFRRYRPAEALGIPDVS</sequence>